<evidence type="ECO:0000256" key="1">
    <source>
        <dbReference type="ARBA" id="ARBA00018517"/>
    </source>
</evidence>
<keyword evidence="11" id="KW-1185">Reference proteome</keyword>
<dbReference type="PANTHER" id="PTHR14741:SF32">
    <property type="entry name" value="TRIMETHYLGUANOSINE SYNTHASE"/>
    <property type="match status" value="1"/>
</dbReference>
<comment type="catalytic activity">
    <reaction evidence="6">
        <text>a 5'-end (N(7)-methyl 5'-triphosphoguanosine)-ribonucleoside in snRNA + S-adenosyl-L-methionine = a 5'-end (N(2),N(7)-dimethyl 5'-triphosphoguanosine)-ribonucleoside in snRNA + S-adenosyl-L-homocysteine + H(+)</text>
        <dbReference type="Rhea" id="RHEA:78471"/>
        <dbReference type="Rhea" id="RHEA-COMP:19085"/>
        <dbReference type="Rhea" id="RHEA-COMP:19087"/>
        <dbReference type="ChEBI" id="CHEBI:15378"/>
        <dbReference type="ChEBI" id="CHEBI:57856"/>
        <dbReference type="ChEBI" id="CHEBI:59789"/>
        <dbReference type="ChEBI" id="CHEBI:156461"/>
        <dbReference type="ChEBI" id="CHEBI:172880"/>
    </reaction>
    <physiologicalReaction direction="left-to-right" evidence="6">
        <dbReference type="Rhea" id="RHEA:78472"/>
    </physiologicalReaction>
</comment>
<evidence type="ECO:0000256" key="6">
    <source>
        <dbReference type="ARBA" id="ARBA00049075"/>
    </source>
</evidence>
<evidence type="ECO:0000313" key="10">
    <source>
        <dbReference type="EMBL" id="KAK7291114.1"/>
    </source>
</evidence>
<dbReference type="Proteomes" id="UP001372338">
    <property type="component" value="Unassembled WGS sequence"/>
</dbReference>
<feature type="compositionally biased region" description="Low complexity" evidence="8">
    <location>
        <begin position="51"/>
        <end position="62"/>
    </location>
</feature>
<dbReference type="Pfam" id="PF09445">
    <property type="entry name" value="Methyltransf_15"/>
    <property type="match status" value="1"/>
</dbReference>
<accession>A0AAN9J5B4</accession>
<evidence type="ECO:0000259" key="9">
    <source>
        <dbReference type="PROSITE" id="PS50020"/>
    </source>
</evidence>
<dbReference type="EMBL" id="JAYWIO010000001">
    <property type="protein sequence ID" value="KAK7291114.1"/>
    <property type="molecule type" value="Genomic_DNA"/>
</dbReference>
<feature type="region of interest" description="Disordered" evidence="8">
    <location>
        <begin position="43"/>
        <end position="62"/>
    </location>
</feature>
<dbReference type="Gene3D" id="3.40.50.150">
    <property type="entry name" value="Vaccinia Virus protein VP39"/>
    <property type="match status" value="1"/>
</dbReference>
<comment type="similarity">
    <text evidence="2">Belongs to the methyltransferase superfamily. Trimethylguanosine synthase family.</text>
</comment>
<evidence type="ECO:0000313" key="11">
    <source>
        <dbReference type="Proteomes" id="UP001372338"/>
    </source>
</evidence>
<dbReference type="FunFam" id="3.40.50.150:FF:000305">
    <property type="entry name" value="S-adenosyl-L-methionine-dependent methyltransferase superfamily protein"/>
    <property type="match status" value="1"/>
</dbReference>
<evidence type="ECO:0000256" key="3">
    <source>
        <dbReference type="ARBA" id="ARBA00047418"/>
    </source>
</evidence>
<protein>
    <recommendedName>
        <fullName evidence="1">Trimethylguanosine synthase</fullName>
    </recommendedName>
    <alternativeName>
        <fullName evidence="7">Cap-specific guanine-N(2) methyltransferase</fullName>
    </alternativeName>
</protein>
<dbReference type="PANTHER" id="PTHR14741">
    <property type="entry name" value="S-ADENOSYLMETHIONINE-DEPENDENT METHYLTRANSFERASE RELATED"/>
    <property type="match status" value="1"/>
</dbReference>
<dbReference type="AlphaFoldDB" id="A0AAN9J5B4"/>
<name>A0AAN9J5B4_CROPI</name>
<dbReference type="CDD" id="cd00201">
    <property type="entry name" value="WW"/>
    <property type="match status" value="1"/>
</dbReference>
<dbReference type="PROSITE" id="PS01159">
    <property type="entry name" value="WW_DOMAIN_1"/>
    <property type="match status" value="1"/>
</dbReference>
<dbReference type="InterPro" id="IPR001202">
    <property type="entry name" value="WW_dom"/>
</dbReference>
<proteinExistence type="inferred from homology"/>
<reference evidence="10 11" key="1">
    <citation type="submission" date="2024-01" db="EMBL/GenBank/DDBJ databases">
        <title>The genomes of 5 underutilized Papilionoideae crops provide insights into root nodulation and disease resistanc.</title>
        <authorList>
            <person name="Yuan L."/>
        </authorList>
    </citation>
    <scope>NUCLEOTIDE SEQUENCE [LARGE SCALE GENOMIC DNA]</scope>
    <source>
        <strain evidence="10">ZHUSHIDOU_FW_LH</strain>
        <tissue evidence="10">Leaf</tissue>
    </source>
</reference>
<feature type="region of interest" description="Disordered" evidence="8">
    <location>
        <begin position="97"/>
        <end position="120"/>
    </location>
</feature>
<comment type="catalytic activity">
    <reaction evidence="4">
        <text>a 5'-end (N(7)-methyl 5'-triphosphoguanosine)-ribonucleoside in snoRNA + S-adenosyl-L-methionine = a 5'-end (N(2),N(7)-dimethyl 5'-triphosphoguanosine)-ribonucleoside in snoRNA + S-adenosyl-L-homocysteine + H(+)</text>
        <dbReference type="Rhea" id="RHEA:78475"/>
        <dbReference type="Rhea" id="RHEA-COMP:19086"/>
        <dbReference type="Rhea" id="RHEA-COMP:19088"/>
        <dbReference type="ChEBI" id="CHEBI:15378"/>
        <dbReference type="ChEBI" id="CHEBI:57856"/>
        <dbReference type="ChEBI" id="CHEBI:59789"/>
        <dbReference type="ChEBI" id="CHEBI:156461"/>
        <dbReference type="ChEBI" id="CHEBI:172880"/>
    </reaction>
    <physiologicalReaction direction="left-to-right" evidence="4">
        <dbReference type="Rhea" id="RHEA:78476"/>
    </physiologicalReaction>
</comment>
<comment type="caution">
    <text evidence="10">The sequence shown here is derived from an EMBL/GenBank/DDBJ whole genome shotgun (WGS) entry which is preliminary data.</text>
</comment>
<dbReference type="InterPro" id="IPR029063">
    <property type="entry name" value="SAM-dependent_MTases_sf"/>
</dbReference>
<dbReference type="Gene3D" id="2.20.70.10">
    <property type="match status" value="1"/>
</dbReference>
<evidence type="ECO:0000256" key="8">
    <source>
        <dbReference type="SAM" id="MobiDB-lite"/>
    </source>
</evidence>
<evidence type="ECO:0000256" key="2">
    <source>
        <dbReference type="ARBA" id="ARBA00025783"/>
    </source>
</evidence>
<evidence type="ECO:0000256" key="5">
    <source>
        <dbReference type="ARBA" id="ARBA00048763"/>
    </source>
</evidence>
<dbReference type="GO" id="GO:0071164">
    <property type="term" value="F:RNA cap trimethylguanosine synthase activity"/>
    <property type="evidence" value="ECO:0007669"/>
    <property type="project" value="TreeGrafter"/>
</dbReference>
<evidence type="ECO:0000256" key="4">
    <source>
        <dbReference type="ARBA" id="ARBA00048740"/>
    </source>
</evidence>
<dbReference type="InterPro" id="IPR019012">
    <property type="entry name" value="RNA_cap_Gua-N2-MeTrfase"/>
</dbReference>
<comment type="catalytic activity">
    <reaction evidence="3">
        <text>a 5'-end (N(2),N(7)-dimethyl 5'-triphosphoguanosine)-ribonucleoside in snoRNA + S-adenosyl-L-methionine = a 5'-end (N(2),N(2),N(7)-trimethyl 5'-triphosphoguanosine)-ribonucleoside in snoRNA + S-adenosyl-L-homocysteine + H(+)</text>
        <dbReference type="Rhea" id="RHEA:78507"/>
        <dbReference type="Rhea" id="RHEA-COMP:19088"/>
        <dbReference type="Rhea" id="RHEA-COMP:19090"/>
        <dbReference type="ChEBI" id="CHEBI:15378"/>
        <dbReference type="ChEBI" id="CHEBI:57856"/>
        <dbReference type="ChEBI" id="CHEBI:59789"/>
        <dbReference type="ChEBI" id="CHEBI:167623"/>
        <dbReference type="ChEBI" id="CHEBI:172880"/>
    </reaction>
    <physiologicalReaction direction="left-to-right" evidence="3">
        <dbReference type="Rhea" id="RHEA:78508"/>
    </physiologicalReaction>
</comment>
<evidence type="ECO:0000256" key="7">
    <source>
        <dbReference type="ARBA" id="ARBA00049790"/>
    </source>
</evidence>
<feature type="compositionally biased region" description="Basic residues" evidence="8">
    <location>
        <begin position="103"/>
        <end position="115"/>
    </location>
</feature>
<organism evidence="10 11">
    <name type="scientific">Crotalaria pallida</name>
    <name type="common">Smooth rattlebox</name>
    <name type="synonym">Crotalaria striata</name>
    <dbReference type="NCBI Taxonomy" id="3830"/>
    <lineage>
        <taxon>Eukaryota</taxon>
        <taxon>Viridiplantae</taxon>
        <taxon>Streptophyta</taxon>
        <taxon>Embryophyta</taxon>
        <taxon>Tracheophyta</taxon>
        <taxon>Spermatophyta</taxon>
        <taxon>Magnoliopsida</taxon>
        <taxon>eudicotyledons</taxon>
        <taxon>Gunneridae</taxon>
        <taxon>Pentapetalae</taxon>
        <taxon>rosids</taxon>
        <taxon>fabids</taxon>
        <taxon>Fabales</taxon>
        <taxon>Fabaceae</taxon>
        <taxon>Papilionoideae</taxon>
        <taxon>50 kb inversion clade</taxon>
        <taxon>genistoids sensu lato</taxon>
        <taxon>core genistoids</taxon>
        <taxon>Crotalarieae</taxon>
        <taxon>Crotalaria</taxon>
    </lineage>
</organism>
<feature type="domain" description="WW" evidence="9">
    <location>
        <begin position="319"/>
        <end position="347"/>
    </location>
</feature>
<sequence>MVIADSDFEGAAIESLASRFNVTQVFLWDDGPLVSIPARRSKLGEADDNDNQNYNGNDGSNQVVPDFSDLVLLPEDLELTKQMNELGLPLSFHTAKEKGGPVKGKRKGTRSKVPRTCHNPVDEAPFQVSVEEVVSPAKFHDKTNSSISCISMLGQSELSNCDGAVEVDVTQCASDEGDISACFTEVSNGVSREKNNDDDKNMIESETNDAQHDTFLISNVCIDLKIAQASDTGPSAGGCLTGGGVNYCGIEYGGSLIGNDCLEISQIVCKDTEHETICDDGAATSLPQADESESIPMSSEGVGCNKIDLSNNCGEFGDWMVFWDTFYMRRYFYNIKTETSTWDPPPGMEHLAIGGCAESDDREALKAAEDCGTENNTIPPEETLIEGILGGKHEHSTEIGVAVGNMVSDVTKHTEDQSLDHSDEYLEISSCNDGVSCCSISNTADHIISYSQSCIQATSEVNHAHLENMVVDVSGLDTKSDPFKSKPEKKVKRRQRQRKFYDETEEMPEEYPATIGKYWWQRYILFSRFDDGVKMDEEGWFSVTPETIAQYQAERCASDTVIDCFTGVGGNAIQFAQWCRHVIAIDIDPVKIDYARHNAAIYGVDDQIDFIMGDFFLLAPKLKADTVFLSPPWGGPDYTKVETYDMKTMLRPHDGYTLFNVAKEIASRVVMFLPRNVNFNQLAELALSACPPWSLEVEKVYLNGKLKAITAYFSDTGVGTCLPNKHIRFSYDDE</sequence>
<dbReference type="PROSITE" id="PS50020">
    <property type="entry name" value="WW_DOMAIN_2"/>
    <property type="match status" value="1"/>
</dbReference>
<gene>
    <name evidence="10" type="ORF">RIF29_06011</name>
</gene>
<dbReference type="CDD" id="cd02440">
    <property type="entry name" value="AdoMet_MTases"/>
    <property type="match status" value="1"/>
</dbReference>
<dbReference type="GO" id="GO:0005634">
    <property type="term" value="C:nucleus"/>
    <property type="evidence" value="ECO:0007669"/>
    <property type="project" value="TreeGrafter"/>
</dbReference>
<dbReference type="SUPFAM" id="SSF53335">
    <property type="entry name" value="S-adenosyl-L-methionine-dependent methyltransferases"/>
    <property type="match status" value="1"/>
</dbReference>
<comment type="catalytic activity">
    <reaction evidence="5">
        <text>a 5'-end (N(2),N(7)-dimethyl 5'-triphosphoguanosine)-ribonucleoside in snRNA + S-adenosyl-L-methionine = a 5'-end (N(2),N(2),N(7)-trimethyl 5'-triphosphoguanosine)-ribonucleoside in snRNA + S-adenosyl-L-homocysteine + H(+)</text>
        <dbReference type="Rhea" id="RHEA:78479"/>
        <dbReference type="Rhea" id="RHEA-COMP:19087"/>
        <dbReference type="Rhea" id="RHEA-COMP:19089"/>
        <dbReference type="ChEBI" id="CHEBI:15378"/>
        <dbReference type="ChEBI" id="CHEBI:57856"/>
        <dbReference type="ChEBI" id="CHEBI:59789"/>
        <dbReference type="ChEBI" id="CHEBI:167623"/>
        <dbReference type="ChEBI" id="CHEBI:172880"/>
    </reaction>
    <physiologicalReaction direction="left-to-right" evidence="5">
        <dbReference type="Rhea" id="RHEA:78480"/>
    </physiologicalReaction>
</comment>